<evidence type="ECO:0000256" key="1">
    <source>
        <dbReference type="SAM" id="MobiDB-lite"/>
    </source>
</evidence>
<feature type="domain" description="Tn3 transposase DDE" evidence="2">
    <location>
        <begin position="77"/>
        <end position="146"/>
    </location>
</feature>
<dbReference type="Pfam" id="PF01526">
    <property type="entry name" value="DDE_Tnp_Tn3"/>
    <property type="match status" value="1"/>
</dbReference>
<protein>
    <recommendedName>
        <fullName evidence="2">Tn3 transposase DDE domain-containing protein</fullName>
    </recommendedName>
</protein>
<proteinExistence type="predicted"/>
<feature type="region of interest" description="Disordered" evidence="1">
    <location>
        <begin position="47"/>
        <end position="69"/>
    </location>
</feature>
<evidence type="ECO:0000313" key="3">
    <source>
        <dbReference type="EMBL" id="MBB5938905.1"/>
    </source>
</evidence>
<organism evidence="3 4">
    <name type="scientific">Streptomyces zagrosensis</name>
    <dbReference type="NCBI Taxonomy" id="1042984"/>
    <lineage>
        <taxon>Bacteria</taxon>
        <taxon>Bacillati</taxon>
        <taxon>Actinomycetota</taxon>
        <taxon>Actinomycetes</taxon>
        <taxon>Kitasatosporales</taxon>
        <taxon>Streptomycetaceae</taxon>
        <taxon>Streptomyces</taxon>
    </lineage>
</organism>
<evidence type="ECO:0000259" key="2">
    <source>
        <dbReference type="Pfam" id="PF01526"/>
    </source>
</evidence>
<name>A0A7W9QEQ5_9ACTN</name>
<reference evidence="3 4" key="1">
    <citation type="submission" date="2020-08" db="EMBL/GenBank/DDBJ databases">
        <title>Genomic Encyclopedia of Type Strains, Phase III (KMG-III): the genomes of soil and plant-associated and newly described type strains.</title>
        <authorList>
            <person name="Whitman W."/>
        </authorList>
    </citation>
    <scope>NUCLEOTIDE SEQUENCE [LARGE SCALE GENOMIC DNA]</scope>
    <source>
        <strain evidence="3 4">CECT 8305</strain>
    </source>
</reference>
<dbReference type="AlphaFoldDB" id="A0A7W9QEQ5"/>
<comment type="caution">
    <text evidence="3">The sequence shown here is derived from an EMBL/GenBank/DDBJ whole genome shotgun (WGS) entry which is preliminary data.</text>
</comment>
<keyword evidence="4" id="KW-1185">Reference proteome</keyword>
<dbReference type="EMBL" id="JACHJL010000019">
    <property type="protein sequence ID" value="MBB5938905.1"/>
    <property type="molecule type" value="Genomic_DNA"/>
</dbReference>
<dbReference type="Proteomes" id="UP000588098">
    <property type="component" value="Unassembled WGS sequence"/>
</dbReference>
<dbReference type="GO" id="GO:0004803">
    <property type="term" value="F:transposase activity"/>
    <property type="evidence" value="ECO:0007669"/>
    <property type="project" value="InterPro"/>
</dbReference>
<dbReference type="GO" id="GO:0006313">
    <property type="term" value="P:DNA transposition"/>
    <property type="evidence" value="ECO:0007669"/>
    <property type="project" value="InterPro"/>
</dbReference>
<sequence length="153" mass="16588">MSRPRRGRCDRIVSAALRAAEESLTAQISSRLTAESIERLVALVAAEADQDDGTGPDGGGTEGGDAPPVLGKIKEAPGNVSLETIAQQYDQMIKYATAIRTRTASTEAILRRFTRNASHPTYAAMLEVGRAQKTIFVARYLRLRDLSGRSRRA</sequence>
<dbReference type="InterPro" id="IPR002513">
    <property type="entry name" value="Tn3_Tnp_DDE_dom"/>
</dbReference>
<gene>
    <name evidence="3" type="ORF">FHS42_005996</name>
</gene>
<evidence type="ECO:0000313" key="4">
    <source>
        <dbReference type="Proteomes" id="UP000588098"/>
    </source>
</evidence>
<accession>A0A7W9QEQ5</accession>